<dbReference type="Proteomes" id="UP001362999">
    <property type="component" value="Unassembled WGS sequence"/>
</dbReference>
<sequence length="223" mass="24752">MLTRVRALSDDSTLFSTKPSCLSSASLPQLTPFLSEYLCAALVSESEISKSGHDSHSSLSSSHHDYRCLAPELTACRISYRTPDSKRRDALPLVEKTSVFERFCSVRARGFQILLSLGAAAGNNRLDTYNAQAIVGGEGLRRTKWNGYPYRACSHPRPPTRKRHPEGVRTQTRAPLPLVSLLRVVPRVRWRGTSYCGARGKKSICTSTEMMRCGIDASRILNH</sequence>
<dbReference type="EMBL" id="JAWWNJ010000026">
    <property type="protein sequence ID" value="KAK7030092.1"/>
    <property type="molecule type" value="Genomic_DNA"/>
</dbReference>
<gene>
    <name evidence="1" type="ORF">R3P38DRAFT_893923</name>
</gene>
<organism evidence="1 2">
    <name type="scientific">Favolaschia claudopus</name>
    <dbReference type="NCBI Taxonomy" id="2862362"/>
    <lineage>
        <taxon>Eukaryota</taxon>
        <taxon>Fungi</taxon>
        <taxon>Dikarya</taxon>
        <taxon>Basidiomycota</taxon>
        <taxon>Agaricomycotina</taxon>
        <taxon>Agaricomycetes</taxon>
        <taxon>Agaricomycetidae</taxon>
        <taxon>Agaricales</taxon>
        <taxon>Marasmiineae</taxon>
        <taxon>Mycenaceae</taxon>
        <taxon>Favolaschia</taxon>
    </lineage>
</organism>
<protein>
    <submittedName>
        <fullName evidence="1">Uncharacterized protein</fullName>
    </submittedName>
</protein>
<name>A0AAW0BVN1_9AGAR</name>
<evidence type="ECO:0000313" key="2">
    <source>
        <dbReference type="Proteomes" id="UP001362999"/>
    </source>
</evidence>
<accession>A0AAW0BVN1</accession>
<evidence type="ECO:0000313" key="1">
    <source>
        <dbReference type="EMBL" id="KAK7030092.1"/>
    </source>
</evidence>
<proteinExistence type="predicted"/>
<reference evidence="1 2" key="1">
    <citation type="journal article" date="2024" name="J Genomics">
        <title>Draft genome sequencing and assembly of Favolaschia claudopus CIRM-BRFM 2984 isolated from oak limbs.</title>
        <authorList>
            <person name="Navarro D."/>
            <person name="Drula E."/>
            <person name="Chaduli D."/>
            <person name="Cazenave R."/>
            <person name="Ahrendt S."/>
            <person name="Wang J."/>
            <person name="Lipzen A."/>
            <person name="Daum C."/>
            <person name="Barry K."/>
            <person name="Grigoriev I.V."/>
            <person name="Favel A."/>
            <person name="Rosso M.N."/>
            <person name="Martin F."/>
        </authorList>
    </citation>
    <scope>NUCLEOTIDE SEQUENCE [LARGE SCALE GENOMIC DNA]</scope>
    <source>
        <strain evidence="1 2">CIRM-BRFM 2984</strain>
    </source>
</reference>
<dbReference type="AlphaFoldDB" id="A0AAW0BVN1"/>
<comment type="caution">
    <text evidence="1">The sequence shown here is derived from an EMBL/GenBank/DDBJ whole genome shotgun (WGS) entry which is preliminary data.</text>
</comment>
<keyword evidence="2" id="KW-1185">Reference proteome</keyword>